<dbReference type="Pfam" id="PF08284">
    <property type="entry name" value="RVP_2"/>
    <property type="match status" value="1"/>
</dbReference>
<organism evidence="2 3">
    <name type="scientific">Gossypium australe</name>
    <dbReference type="NCBI Taxonomy" id="47621"/>
    <lineage>
        <taxon>Eukaryota</taxon>
        <taxon>Viridiplantae</taxon>
        <taxon>Streptophyta</taxon>
        <taxon>Embryophyta</taxon>
        <taxon>Tracheophyta</taxon>
        <taxon>Spermatophyta</taxon>
        <taxon>Magnoliopsida</taxon>
        <taxon>eudicotyledons</taxon>
        <taxon>Gunneridae</taxon>
        <taxon>Pentapetalae</taxon>
        <taxon>rosids</taxon>
        <taxon>malvids</taxon>
        <taxon>Malvales</taxon>
        <taxon>Malvaceae</taxon>
        <taxon>Malvoideae</taxon>
        <taxon>Gossypium</taxon>
    </lineage>
</organism>
<evidence type="ECO:0000256" key="1">
    <source>
        <dbReference type="SAM" id="Phobius"/>
    </source>
</evidence>
<evidence type="ECO:0000313" key="3">
    <source>
        <dbReference type="Proteomes" id="UP000325315"/>
    </source>
</evidence>
<feature type="transmembrane region" description="Helical" evidence="1">
    <location>
        <begin position="40"/>
        <end position="61"/>
    </location>
</feature>
<dbReference type="InterPro" id="IPR021109">
    <property type="entry name" value="Peptidase_aspartic_dom_sf"/>
</dbReference>
<keyword evidence="3" id="KW-1185">Reference proteome</keyword>
<keyword evidence="1" id="KW-0812">Transmembrane</keyword>
<accession>A0A5B6WMQ8</accession>
<dbReference type="Gene3D" id="2.40.70.10">
    <property type="entry name" value="Acid Proteases"/>
    <property type="match status" value="1"/>
</dbReference>
<sequence length="230" mass="25580">MRDLMRQSQLPELSLLLELSRYRSVCSIIDAIQASVRGGLGLAIGVGPLSIRLVSVLGWLIRFRHWFRLARGRGQMRGGNGGGRGQRAPGRGVFQTLARQLALVYAVRRREDWDAANMIAGTFGFVFSANLMELPFQDFNLILGTDWLAKHRVGLYCEHKRVTFKVGDGEEVVMVGKCREYLSNVISTLAVEKLVCNGCDAYLAYVYGMRIVGSTVEGIRTIKDFPGVVH</sequence>
<dbReference type="EMBL" id="SMMG02000002">
    <property type="protein sequence ID" value="KAA3483139.1"/>
    <property type="molecule type" value="Genomic_DNA"/>
</dbReference>
<evidence type="ECO:0000313" key="2">
    <source>
        <dbReference type="EMBL" id="KAA3483139.1"/>
    </source>
</evidence>
<gene>
    <name evidence="2" type="ORF">EPI10_005334</name>
</gene>
<protein>
    <submittedName>
        <fullName evidence="2">Uncharacterized protein</fullName>
    </submittedName>
</protein>
<proteinExistence type="predicted"/>
<dbReference type="OrthoDB" id="437338at2759"/>
<reference evidence="2" key="1">
    <citation type="submission" date="2019-08" db="EMBL/GenBank/DDBJ databases">
        <authorList>
            <person name="Liu F."/>
        </authorList>
    </citation>
    <scope>NUCLEOTIDE SEQUENCE [LARGE SCALE GENOMIC DNA]</scope>
    <source>
        <strain evidence="2">PA1801</strain>
        <tissue evidence="2">Leaf</tissue>
    </source>
</reference>
<name>A0A5B6WMQ8_9ROSI</name>
<keyword evidence="1" id="KW-0472">Membrane</keyword>
<comment type="caution">
    <text evidence="2">The sequence shown here is derived from an EMBL/GenBank/DDBJ whole genome shotgun (WGS) entry which is preliminary data.</text>
</comment>
<keyword evidence="1" id="KW-1133">Transmembrane helix</keyword>
<dbReference type="AlphaFoldDB" id="A0A5B6WMQ8"/>
<dbReference type="Proteomes" id="UP000325315">
    <property type="component" value="Unassembled WGS sequence"/>
</dbReference>